<comment type="caution">
    <text evidence="1">The sequence shown here is derived from an EMBL/GenBank/DDBJ whole genome shotgun (WGS) entry which is preliminary data.</text>
</comment>
<evidence type="ECO:0008006" key="3">
    <source>
        <dbReference type="Google" id="ProtNLM"/>
    </source>
</evidence>
<protein>
    <recommendedName>
        <fullName evidence="3">Nucleoside phosphorylase domain-containing protein</fullName>
    </recommendedName>
</protein>
<accession>A0A1F5CHA5</accession>
<dbReference type="AlphaFoldDB" id="A0A1F5CHA5"/>
<dbReference type="SUPFAM" id="SSF53167">
    <property type="entry name" value="Purine and uridine phosphorylases"/>
    <property type="match status" value="1"/>
</dbReference>
<dbReference type="InterPro" id="IPR035994">
    <property type="entry name" value="Nucleoside_phosphorylase_sf"/>
</dbReference>
<dbReference type="EMBL" id="MEZA01000016">
    <property type="protein sequence ID" value="OGD42232.1"/>
    <property type="molecule type" value="Genomic_DNA"/>
</dbReference>
<evidence type="ECO:0000313" key="1">
    <source>
        <dbReference type="EMBL" id="OGD42232.1"/>
    </source>
</evidence>
<dbReference type="Proteomes" id="UP000178974">
    <property type="component" value="Unassembled WGS sequence"/>
</dbReference>
<gene>
    <name evidence="1" type="ORF">A2567_00125</name>
</gene>
<dbReference type="Gene3D" id="3.40.50.1580">
    <property type="entry name" value="Nucleoside phosphorylase domain"/>
    <property type="match status" value="1"/>
</dbReference>
<dbReference type="GO" id="GO:0009116">
    <property type="term" value="P:nucleoside metabolic process"/>
    <property type="evidence" value="ECO:0007669"/>
    <property type="project" value="InterPro"/>
</dbReference>
<organism evidence="1 2">
    <name type="scientific">Candidatus Azambacteria bacterium RIFOXYD1_FULL_42_11</name>
    <dbReference type="NCBI Taxonomy" id="1797310"/>
    <lineage>
        <taxon>Bacteria</taxon>
        <taxon>Candidatus Azamiibacteriota</taxon>
    </lineage>
</organism>
<dbReference type="GO" id="GO:0003824">
    <property type="term" value="F:catalytic activity"/>
    <property type="evidence" value="ECO:0007669"/>
    <property type="project" value="InterPro"/>
</dbReference>
<sequence>MKLDKEKASAVFFGKAEIPVGCLIITPIGKIYKRIKTRYPVLEKSEGWWKRMEVNIGSKTVLVFKIPPGSCIKDCLRILNPKAIKKIVFLGFCGALNEKLKIGTIVVLRKNKYKIASTSQMILEEAVLQKFKKQGIDFLDMETQFLYKWRKKHYVPATSVLIISDKPRSLPFFICGQEEIQLIEKAISRVVNNLGQYLT</sequence>
<proteinExistence type="predicted"/>
<evidence type="ECO:0000313" key="2">
    <source>
        <dbReference type="Proteomes" id="UP000178974"/>
    </source>
</evidence>
<name>A0A1F5CHA5_9BACT</name>
<reference evidence="1 2" key="1">
    <citation type="journal article" date="2016" name="Nat. Commun.">
        <title>Thousands of microbial genomes shed light on interconnected biogeochemical processes in an aquifer system.</title>
        <authorList>
            <person name="Anantharaman K."/>
            <person name="Brown C.T."/>
            <person name="Hug L.A."/>
            <person name="Sharon I."/>
            <person name="Castelle C.J."/>
            <person name="Probst A.J."/>
            <person name="Thomas B.C."/>
            <person name="Singh A."/>
            <person name="Wilkins M.J."/>
            <person name="Karaoz U."/>
            <person name="Brodie E.L."/>
            <person name="Williams K.H."/>
            <person name="Hubbard S.S."/>
            <person name="Banfield J.F."/>
        </authorList>
    </citation>
    <scope>NUCLEOTIDE SEQUENCE [LARGE SCALE GENOMIC DNA]</scope>
</reference>